<accession>A0AAX3I0Y8</accession>
<evidence type="ECO:0000313" key="2">
    <source>
        <dbReference type="Proteomes" id="UP000306562"/>
    </source>
</evidence>
<evidence type="ECO:0000313" key="1">
    <source>
        <dbReference type="EMBL" id="VTQ90391.1"/>
    </source>
</evidence>
<protein>
    <submittedName>
        <fullName evidence="1">Gluconate transporter-like membrane protein</fullName>
    </submittedName>
</protein>
<dbReference type="EMBL" id="LR590482">
    <property type="protein sequence ID" value="VTQ90391.1"/>
    <property type="molecule type" value="Genomic_DNA"/>
</dbReference>
<reference evidence="1 2" key="1">
    <citation type="submission" date="2019-05" db="EMBL/GenBank/DDBJ databases">
        <authorList>
            <consortium name="Pathogen Informatics"/>
        </authorList>
    </citation>
    <scope>NUCLEOTIDE SEQUENCE [LARGE SCALE GENOMIC DNA]</scope>
    <source>
        <strain evidence="1 2">NCTC10696</strain>
    </source>
</reference>
<organism evidence="1 2">
    <name type="scientific">Pseudomonas synxantha</name>
    <dbReference type="NCBI Taxonomy" id="47883"/>
    <lineage>
        <taxon>Bacteria</taxon>
        <taxon>Pseudomonadati</taxon>
        <taxon>Pseudomonadota</taxon>
        <taxon>Gammaproteobacteria</taxon>
        <taxon>Pseudomonadales</taxon>
        <taxon>Pseudomonadaceae</taxon>
        <taxon>Pseudomonas</taxon>
    </lineage>
</organism>
<sequence>MHFVVFVMLETLAFDLDGGVGNIELLVQQLQIHWHGLQNCHLSASASLALGAPKSPMGALGRLYQVCFSR</sequence>
<gene>
    <name evidence="1" type="ORF">NCTC10696_00734</name>
</gene>
<dbReference type="Proteomes" id="UP000306562">
    <property type="component" value="Chromosome"/>
</dbReference>
<proteinExistence type="predicted"/>
<dbReference type="AlphaFoldDB" id="A0AAX3I0Y8"/>
<name>A0AAX3I0Y8_9PSED</name>